<evidence type="ECO:0000256" key="7">
    <source>
        <dbReference type="ARBA" id="ARBA00023125"/>
    </source>
</evidence>
<evidence type="ECO:0000256" key="4">
    <source>
        <dbReference type="ARBA" id="ARBA00023004"/>
    </source>
</evidence>
<keyword evidence="5" id="KW-0411">Iron-sulfur</keyword>
<dbReference type="GO" id="GO:0046872">
    <property type="term" value="F:metal ion binding"/>
    <property type="evidence" value="ECO:0007669"/>
    <property type="project" value="UniProtKB-KW"/>
</dbReference>
<keyword evidence="4" id="KW-0408">Iron</keyword>
<dbReference type="PRINTS" id="PR00040">
    <property type="entry name" value="HTHMERR"/>
</dbReference>
<dbReference type="PANTHER" id="PTHR30204:SF0">
    <property type="entry name" value="REDOX-SENSITIVE TRANSCRIPTIONAL ACTIVATOR SOXR"/>
    <property type="match status" value="1"/>
</dbReference>
<dbReference type="PANTHER" id="PTHR30204">
    <property type="entry name" value="REDOX-CYCLING DRUG-SENSING TRANSCRIPTIONAL ACTIVATOR SOXR"/>
    <property type="match status" value="1"/>
</dbReference>
<evidence type="ECO:0000256" key="3">
    <source>
        <dbReference type="ARBA" id="ARBA00022723"/>
    </source>
</evidence>
<gene>
    <name evidence="10" type="primary">soxR</name>
    <name evidence="10" type="ORF">HGP28_08285</name>
</gene>
<comment type="caution">
    <text evidence="10">The sequence shown here is derived from an EMBL/GenBank/DDBJ whole genome shotgun (WGS) entry which is preliminary data.</text>
</comment>
<dbReference type="Gene3D" id="1.10.1660.10">
    <property type="match status" value="1"/>
</dbReference>
<dbReference type="SUPFAM" id="SSF46955">
    <property type="entry name" value="Putative DNA-binding domain"/>
    <property type="match status" value="1"/>
</dbReference>
<evidence type="ECO:0000256" key="5">
    <source>
        <dbReference type="ARBA" id="ARBA00023014"/>
    </source>
</evidence>
<evidence type="ECO:0000313" key="11">
    <source>
        <dbReference type="Proteomes" id="UP000535589"/>
    </source>
</evidence>
<dbReference type="Proteomes" id="UP000535589">
    <property type="component" value="Unassembled WGS sequence"/>
</dbReference>
<dbReference type="InterPro" id="IPR015358">
    <property type="entry name" value="Tscrpt_reg_MerR_DNA-bd"/>
</dbReference>
<proteinExistence type="predicted"/>
<dbReference type="PROSITE" id="PS00552">
    <property type="entry name" value="HTH_MERR_1"/>
    <property type="match status" value="1"/>
</dbReference>
<feature type="domain" description="HTH merR-type" evidence="9">
    <location>
        <begin position="7"/>
        <end position="75"/>
    </location>
</feature>
<keyword evidence="7" id="KW-0238">DNA-binding</keyword>
<name>A0A7X8YGQ0_9VIBR</name>
<keyword evidence="11" id="KW-1185">Reference proteome</keyword>
<accession>A0A7X8YGQ0</accession>
<keyword evidence="2" id="KW-0001">2Fe-2S</keyword>
<dbReference type="InterPro" id="IPR009061">
    <property type="entry name" value="DNA-bd_dom_put_sf"/>
</dbReference>
<evidence type="ECO:0000256" key="6">
    <source>
        <dbReference type="ARBA" id="ARBA00023015"/>
    </source>
</evidence>
<dbReference type="RefSeq" id="WP_168835986.1">
    <property type="nucleotide sequence ID" value="NZ_JABAIK010000006.1"/>
</dbReference>
<evidence type="ECO:0000313" key="10">
    <source>
        <dbReference type="EMBL" id="NLS12894.1"/>
    </source>
</evidence>
<dbReference type="AlphaFoldDB" id="A0A7X8YGQ0"/>
<reference evidence="10 11" key="1">
    <citation type="submission" date="2020-04" db="EMBL/GenBank/DDBJ databases">
        <title>Vibrio sp. SM6, a novel species isolated from seawater.</title>
        <authorList>
            <person name="Wang X."/>
        </authorList>
    </citation>
    <scope>NUCLEOTIDE SEQUENCE [LARGE SCALE GENOMIC DNA]</scope>
    <source>
        <strain evidence="10 11">SM6</strain>
    </source>
</reference>
<dbReference type="GO" id="GO:0003700">
    <property type="term" value="F:DNA-binding transcription factor activity"/>
    <property type="evidence" value="ECO:0007669"/>
    <property type="project" value="InterPro"/>
</dbReference>
<keyword evidence="8" id="KW-0804">Transcription</keyword>
<dbReference type="InterPro" id="IPR010211">
    <property type="entry name" value="Redox-sen_tscrpt-act_SoxR"/>
</dbReference>
<dbReference type="InterPro" id="IPR000551">
    <property type="entry name" value="MerR-type_HTH_dom"/>
</dbReference>
<evidence type="ECO:0000259" key="9">
    <source>
        <dbReference type="PROSITE" id="PS50937"/>
    </source>
</evidence>
<dbReference type="Pfam" id="PF00376">
    <property type="entry name" value="MerR"/>
    <property type="match status" value="1"/>
</dbReference>
<dbReference type="PROSITE" id="PS50937">
    <property type="entry name" value="HTH_MERR_2"/>
    <property type="match status" value="1"/>
</dbReference>
<dbReference type="EMBL" id="JABAIK010000006">
    <property type="protein sequence ID" value="NLS12894.1"/>
    <property type="molecule type" value="Genomic_DNA"/>
</dbReference>
<evidence type="ECO:0000256" key="8">
    <source>
        <dbReference type="ARBA" id="ARBA00023163"/>
    </source>
</evidence>
<dbReference type="InterPro" id="IPR047057">
    <property type="entry name" value="MerR_fam"/>
</dbReference>
<keyword evidence="3" id="KW-0479">Metal-binding</keyword>
<dbReference type="GO" id="GO:0003677">
    <property type="term" value="F:DNA binding"/>
    <property type="evidence" value="ECO:0007669"/>
    <property type="project" value="UniProtKB-KW"/>
</dbReference>
<dbReference type="Pfam" id="PF09278">
    <property type="entry name" value="MerR-DNA-bind"/>
    <property type="match status" value="1"/>
</dbReference>
<protein>
    <recommendedName>
        <fullName evidence="1">Redox-sensitive transcriptional activator SoxR</fullName>
    </recommendedName>
</protein>
<organism evidence="10 11">
    <name type="scientific">Vibrio agarilyticus</name>
    <dbReference type="NCBI Taxonomy" id="2726741"/>
    <lineage>
        <taxon>Bacteria</taxon>
        <taxon>Pseudomonadati</taxon>
        <taxon>Pseudomonadota</taxon>
        <taxon>Gammaproteobacteria</taxon>
        <taxon>Vibrionales</taxon>
        <taxon>Vibrionaceae</taxon>
        <taxon>Vibrio</taxon>
    </lineage>
</organism>
<dbReference type="NCBIfam" id="TIGR01950">
    <property type="entry name" value="SoxR"/>
    <property type="match status" value="1"/>
</dbReference>
<keyword evidence="6" id="KW-0805">Transcription regulation</keyword>
<dbReference type="SMART" id="SM00422">
    <property type="entry name" value="HTH_MERR"/>
    <property type="match status" value="1"/>
</dbReference>
<dbReference type="CDD" id="cd01110">
    <property type="entry name" value="HTH_SoxR"/>
    <property type="match status" value="1"/>
</dbReference>
<sequence>MSRSPHYLTISAIAKLCNVTTSALRFYEQRGLIYAVRTNGNQRRYHRSMIRRIAVIKIAQSLGMTLEQIASAFATLPEHRNPTKQDWERLSTQWRSDLDARIEQLQHLRNNLSGCIGCGCLSLEHCTLLIPDDESAARQF</sequence>
<evidence type="ECO:0000256" key="2">
    <source>
        <dbReference type="ARBA" id="ARBA00022714"/>
    </source>
</evidence>
<dbReference type="GO" id="GO:0051537">
    <property type="term" value="F:2 iron, 2 sulfur cluster binding"/>
    <property type="evidence" value="ECO:0007669"/>
    <property type="project" value="UniProtKB-KW"/>
</dbReference>
<evidence type="ECO:0000256" key="1">
    <source>
        <dbReference type="ARBA" id="ARBA00014474"/>
    </source>
</evidence>
<dbReference type="GO" id="GO:0006979">
    <property type="term" value="P:response to oxidative stress"/>
    <property type="evidence" value="ECO:0007669"/>
    <property type="project" value="InterPro"/>
</dbReference>